<name>A0A8J6TR92_9FIRM</name>
<dbReference type="PANTHER" id="PTHR40083">
    <property type="entry name" value="UPF0122 PROTEIN CBO2450/CLC_2298"/>
    <property type="match status" value="1"/>
</dbReference>
<dbReference type="RefSeq" id="WP_093989562.1">
    <property type="nucleotide sequence ID" value="NZ_FYDD01000004.1"/>
</dbReference>
<dbReference type="GO" id="GO:0003677">
    <property type="term" value="F:DNA binding"/>
    <property type="evidence" value="ECO:0007669"/>
    <property type="project" value="UniProtKB-KW"/>
</dbReference>
<evidence type="ECO:0000313" key="4">
    <source>
        <dbReference type="EMBL" id="MBC8610421.1"/>
    </source>
</evidence>
<dbReference type="Gene3D" id="1.10.10.10">
    <property type="entry name" value="Winged helix-like DNA-binding domain superfamily/Winged helix DNA-binding domain"/>
    <property type="match status" value="1"/>
</dbReference>
<dbReference type="NCBIfam" id="NF045758">
    <property type="entry name" value="YlxM"/>
    <property type="match status" value="1"/>
</dbReference>
<organism evidence="4 5">
    <name type="scientific">Massiliimalia timonensis</name>
    <dbReference type="NCBI Taxonomy" id="1987501"/>
    <lineage>
        <taxon>Bacteria</taxon>
        <taxon>Bacillati</taxon>
        <taxon>Bacillota</taxon>
        <taxon>Clostridia</taxon>
        <taxon>Eubacteriales</taxon>
        <taxon>Oscillospiraceae</taxon>
        <taxon>Massiliimalia</taxon>
    </lineage>
</organism>
<evidence type="ECO:0000313" key="5">
    <source>
        <dbReference type="Proteomes" id="UP000632659"/>
    </source>
</evidence>
<dbReference type="PANTHER" id="PTHR40083:SF1">
    <property type="entry name" value="UPF0122 PROTEIN YLXM"/>
    <property type="match status" value="1"/>
</dbReference>
<sequence length="120" mass="14312">MSKNLEVAVLLDFYGEMLTEKQRDLIDLYYNEDLSLGEIAQHQKITRQGVRDSIKRGEEFLYELEEKLGLLKTYRETQQTFQTIRDLSAEIYRICDRYKYSVDVIRDSQKILEIAEKHLD</sequence>
<proteinExistence type="inferred from homology"/>
<evidence type="ECO:0000256" key="2">
    <source>
        <dbReference type="ARBA" id="ARBA00024764"/>
    </source>
</evidence>
<dbReference type="InterPro" id="IPR007394">
    <property type="entry name" value="UPF0122"/>
</dbReference>
<comment type="function">
    <text evidence="2 3">Might take part in the signal recognition particle (SRP) pathway. This is inferred from the conservation of its genetic proximity to ftsY/ffh. May be a regulatory protein.</text>
</comment>
<dbReference type="OrthoDB" id="6392at2"/>
<dbReference type="InterPro" id="IPR054831">
    <property type="entry name" value="UPF0122_fam_protein"/>
</dbReference>
<comment type="similarity">
    <text evidence="1 3">Belongs to the UPF0122 family.</text>
</comment>
<evidence type="ECO:0000256" key="1">
    <source>
        <dbReference type="ARBA" id="ARBA00008720"/>
    </source>
</evidence>
<protein>
    <recommendedName>
        <fullName evidence="3">UPF0122 protein H8702_04705</fullName>
    </recommendedName>
</protein>
<keyword evidence="5" id="KW-1185">Reference proteome</keyword>
<dbReference type="SUPFAM" id="SSF88659">
    <property type="entry name" value="Sigma3 and sigma4 domains of RNA polymerase sigma factors"/>
    <property type="match status" value="1"/>
</dbReference>
<dbReference type="HAMAP" id="MF_00245">
    <property type="entry name" value="UPF0122"/>
    <property type="match status" value="1"/>
</dbReference>
<gene>
    <name evidence="4" type="ORF">H8702_04705</name>
</gene>
<reference evidence="4" key="1">
    <citation type="submission" date="2020-08" db="EMBL/GenBank/DDBJ databases">
        <title>Genome public.</title>
        <authorList>
            <person name="Liu C."/>
            <person name="Sun Q."/>
        </authorList>
    </citation>
    <scope>NUCLEOTIDE SEQUENCE</scope>
    <source>
        <strain evidence="4">NSJ-15</strain>
    </source>
</reference>
<keyword evidence="4" id="KW-0238">DNA-binding</keyword>
<dbReference type="AlphaFoldDB" id="A0A8J6TR92"/>
<dbReference type="EMBL" id="JACRTL010000002">
    <property type="protein sequence ID" value="MBC8610421.1"/>
    <property type="molecule type" value="Genomic_DNA"/>
</dbReference>
<evidence type="ECO:0000256" key="3">
    <source>
        <dbReference type="HAMAP-Rule" id="MF_00245"/>
    </source>
</evidence>
<dbReference type="InterPro" id="IPR036388">
    <property type="entry name" value="WH-like_DNA-bd_sf"/>
</dbReference>
<dbReference type="InterPro" id="IPR013324">
    <property type="entry name" value="RNA_pol_sigma_r3/r4-like"/>
</dbReference>
<dbReference type="Proteomes" id="UP000632659">
    <property type="component" value="Unassembled WGS sequence"/>
</dbReference>
<dbReference type="Pfam" id="PF04297">
    <property type="entry name" value="UPF0122"/>
    <property type="match status" value="1"/>
</dbReference>
<accession>A0A8J6TR92</accession>
<comment type="caution">
    <text evidence="4">The sequence shown here is derived from an EMBL/GenBank/DDBJ whole genome shotgun (WGS) entry which is preliminary data.</text>
</comment>